<dbReference type="Proteomes" id="UP001256673">
    <property type="component" value="Unassembled WGS sequence"/>
</dbReference>
<organism evidence="7 8">
    <name type="scientific">Microbacterium algihabitans</name>
    <dbReference type="NCBI Taxonomy" id="3075992"/>
    <lineage>
        <taxon>Bacteria</taxon>
        <taxon>Bacillati</taxon>
        <taxon>Actinomycetota</taxon>
        <taxon>Actinomycetes</taxon>
        <taxon>Micrococcales</taxon>
        <taxon>Microbacteriaceae</taxon>
        <taxon>Microbacterium</taxon>
    </lineage>
</organism>
<proteinExistence type="inferred from homology"/>
<keyword evidence="8" id="KW-1185">Reference proteome</keyword>
<dbReference type="CDD" id="cd00317">
    <property type="entry name" value="cyclophilin"/>
    <property type="match status" value="1"/>
</dbReference>
<dbReference type="EMBL" id="JAWDIU010000001">
    <property type="protein sequence ID" value="MDU0326234.1"/>
    <property type="molecule type" value="Genomic_DNA"/>
</dbReference>
<sequence>MANHTAVATLHTNHGDIVVNLFGDHAPRTVRNFIGLSDGSQEWTNPATGAKGEGPLYKDVVFHRIIPNFMIQGGDPLGQGIGGPGYNFNDEIHPELDFTQPYKLAMANAGLRRNAITGQAEGTNGSQFFITTDPTPWLQGKHTIFGEVADEASKAVVDEIAAVPTGAQDRPKADVVLHSVDVVAV</sequence>
<evidence type="ECO:0000256" key="4">
    <source>
        <dbReference type="ARBA" id="ARBA00023235"/>
    </source>
</evidence>
<comment type="function">
    <text evidence="1 5">PPIases accelerate the folding of proteins. It catalyzes the cis-trans isomerization of proline imidic peptide bonds in oligopeptides.</text>
</comment>
<evidence type="ECO:0000313" key="7">
    <source>
        <dbReference type="EMBL" id="MDU0326234.1"/>
    </source>
</evidence>
<keyword evidence="3 5" id="KW-0697">Rotamase</keyword>
<dbReference type="PRINTS" id="PR00153">
    <property type="entry name" value="CSAPPISMRASE"/>
</dbReference>
<evidence type="ECO:0000256" key="3">
    <source>
        <dbReference type="ARBA" id="ARBA00023110"/>
    </source>
</evidence>
<dbReference type="PROSITE" id="PS50072">
    <property type="entry name" value="CSA_PPIASE_2"/>
    <property type="match status" value="1"/>
</dbReference>
<dbReference type="PROSITE" id="PS00170">
    <property type="entry name" value="CSA_PPIASE_1"/>
    <property type="match status" value="1"/>
</dbReference>
<dbReference type="InterPro" id="IPR020892">
    <property type="entry name" value="Cyclophilin-type_PPIase_CS"/>
</dbReference>
<name>A0ABU3RTV5_9MICO</name>
<dbReference type="GO" id="GO:0003755">
    <property type="term" value="F:peptidyl-prolyl cis-trans isomerase activity"/>
    <property type="evidence" value="ECO:0007669"/>
    <property type="project" value="UniProtKB-EC"/>
</dbReference>
<dbReference type="PANTHER" id="PTHR45625">
    <property type="entry name" value="PEPTIDYL-PROLYL CIS-TRANS ISOMERASE-RELATED"/>
    <property type="match status" value="1"/>
</dbReference>
<dbReference type="PIRSF" id="PIRSF001467">
    <property type="entry name" value="Peptidylpro_ismrse"/>
    <property type="match status" value="1"/>
</dbReference>
<dbReference type="Gene3D" id="2.40.100.10">
    <property type="entry name" value="Cyclophilin-like"/>
    <property type="match status" value="1"/>
</dbReference>
<dbReference type="PANTHER" id="PTHR45625:SF4">
    <property type="entry name" value="PEPTIDYLPROLYL ISOMERASE DOMAIN AND WD REPEAT-CONTAINING PROTEIN 1"/>
    <property type="match status" value="1"/>
</dbReference>
<reference evidence="7 8" key="1">
    <citation type="submission" date="2023-09" db="EMBL/GenBank/DDBJ databases">
        <title>Microbacterium fusihabitans sp. nov., Microbacterium phycihabitans sp. nov., and Microbacterium cervinum sp. nov., isolated from dried seaweeds of beach.</title>
        <authorList>
            <person name="Lee S.D."/>
        </authorList>
    </citation>
    <scope>NUCLEOTIDE SEQUENCE [LARGE SCALE GENOMIC DNA]</scope>
    <source>
        <strain evidence="7 8">KSW2-21</strain>
    </source>
</reference>
<dbReference type="EC" id="5.2.1.8" evidence="5"/>
<evidence type="ECO:0000313" key="8">
    <source>
        <dbReference type="Proteomes" id="UP001256673"/>
    </source>
</evidence>
<feature type="domain" description="PPIase cyclophilin-type" evidence="6">
    <location>
        <begin position="4"/>
        <end position="182"/>
    </location>
</feature>
<evidence type="ECO:0000256" key="5">
    <source>
        <dbReference type="RuleBase" id="RU363019"/>
    </source>
</evidence>
<dbReference type="InterPro" id="IPR024936">
    <property type="entry name" value="Cyclophilin-type_PPIase"/>
</dbReference>
<accession>A0ABU3RTV5</accession>
<dbReference type="Pfam" id="PF00160">
    <property type="entry name" value="Pro_isomerase"/>
    <property type="match status" value="1"/>
</dbReference>
<evidence type="ECO:0000256" key="2">
    <source>
        <dbReference type="ARBA" id="ARBA00007365"/>
    </source>
</evidence>
<comment type="catalytic activity">
    <reaction evidence="5">
        <text>[protein]-peptidylproline (omega=180) = [protein]-peptidylproline (omega=0)</text>
        <dbReference type="Rhea" id="RHEA:16237"/>
        <dbReference type="Rhea" id="RHEA-COMP:10747"/>
        <dbReference type="Rhea" id="RHEA-COMP:10748"/>
        <dbReference type="ChEBI" id="CHEBI:83833"/>
        <dbReference type="ChEBI" id="CHEBI:83834"/>
        <dbReference type="EC" id="5.2.1.8"/>
    </reaction>
</comment>
<dbReference type="RefSeq" id="WP_144830905.1">
    <property type="nucleotide sequence ID" value="NZ_JAWDIU010000001.1"/>
</dbReference>
<dbReference type="InterPro" id="IPR029000">
    <property type="entry name" value="Cyclophilin-like_dom_sf"/>
</dbReference>
<dbReference type="SUPFAM" id="SSF50891">
    <property type="entry name" value="Cyclophilin-like"/>
    <property type="match status" value="1"/>
</dbReference>
<evidence type="ECO:0000259" key="6">
    <source>
        <dbReference type="PROSITE" id="PS50072"/>
    </source>
</evidence>
<evidence type="ECO:0000256" key="1">
    <source>
        <dbReference type="ARBA" id="ARBA00002388"/>
    </source>
</evidence>
<comment type="caution">
    <text evidence="7">The sequence shown here is derived from an EMBL/GenBank/DDBJ whole genome shotgun (WGS) entry which is preliminary data.</text>
</comment>
<keyword evidence="4 5" id="KW-0413">Isomerase</keyword>
<protein>
    <recommendedName>
        <fullName evidence="5">Peptidyl-prolyl cis-trans isomerase</fullName>
        <shortName evidence="5">PPIase</shortName>
        <ecNumber evidence="5">5.2.1.8</ecNumber>
    </recommendedName>
</protein>
<dbReference type="InterPro" id="IPR002130">
    <property type="entry name" value="Cyclophilin-type_PPIase_dom"/>
</dbReference>
<dbReference type="InterPro" id="IPR044666">
    <property type="entry name" value="Cyclophilin_A-like"/>
</dbReference>
<gene>
    <name evidence="7" type="ORF">RWH43_05615</name>
</gene>
<comment type="similarity">
    <text evidence="2 5">Belongs to the cyclophilin-type PPIase family.</text>
</comment>